<reference evidence="5 6" key="1">
    <citation type="submission" date="2020-08" db="EMBL/GenBank/DDBJ databases">
        <title>Genomic Encyclopedia of Type Strains, Phase IV (KMG-IV): sequencing the most valuable type-strain genomes for metagenomic binning, comparative biology and taxonomic classification.</title>
        <authorList>
            <person name="Goeker M."/>
        </authorList>
    </citation>
    <scope>NUCLEOTIDE SEQUENCE [LARGE SCALE GENOMIC DNA]</scope>
    <source>
        <strain evidence="5 6">DSM 45385</strain>
    </source>
</reference>
<dbReference type="AlphaFoldDB" id="A0A7W8EF65"/>
<dbReference type="PANTHER" id="PTHR21599">
    <property type="entry name" value="GLYCERATE KINASE"/>
    <property type="match status" value="1"/>
</dbReference>
<keyword evidence="2 5" id="KW-0808">Transferase</keyword>
<comment type="similarity">
    <text evidence="1">Belongs to the glycerate kinase type-1 family.</text>
</comment>
<name>A0A7W8EF65_9ACTN</name>
<evidence type="ECO:0000256" key="1">
    <source>
        <dbReference type="ARBA" id="ARBA00006284"/>
    </source>
</evidence>
<dbReference type="Pfam" id="PF02595">
    <property type="entry name" value="Gly_kinase"/>
    <property type="match status" value="1"/>
</dbReference>
<dbReference type="SUPFAM" id="SSF110738">
    <property type="entry name" value="Glycerate kinase I"/>
    <property type="match status" value="1"/>
</dbReference>
<proteinExistence type="inferred from homology"/>
<keyword evidence="3 5" id="KW-0418">Kinase</keyword>
<dbReference type="EC" id="2.7.1.31" evidence="5"/>
<feature type="compositionally biased region" description="Low complexity" evidence="4">
    <location>
        <begin position="419"/>
        <end position="443"/>
    </location>
</feature>
<dbReference type="GO" id="GO:0031388">
    <property type="term" value="P:organic acid phosphorylation"/>
    <property type="evidence" value="ECO:0007669"/>
    <property type="project" value="InterPro"/>
</dbReference>
<dbReference type="InterPro" id="IPR004381">
    <property type="entry name" value="Glycerate_kinase"/>
</dbReference>
<dbReference type="InterPro" id="IPR018197">
    <property type="entry name" value="Glycerate_kinase_RE-like"/>
</dbReference>
<keyword evidence="6" id="KW-1185">Reference proteome</keyword>
<dbReference type="Proteomes" id="UP000568380">
    <property type="component" value="Unassembled WGS sequence"/>
</dbReference>
<dbReference type="EMBL" id="JACHIN010000005">
    <property type="protein sequence ID" value="MBB5078430.1"/>
    <property type="molecule type" value="Genomic_DNA"/>
</dbReference>
<gene>
    <name evidence="5" type="ORF">HNR40_003916</name>
</gene>
<accession>A0A7W8EF65</accession>
<protein>
    <submittedName>
        <fullName evidence="5">Glycerate kinase</fullName>
        <ecNumber evidence="5">2.7.1.31</ecNumber>
    </submittedName>
</protein>
<dbReference type="Gene3D" id="3.90.1510.10">
    <property type="entry name" value="Glycerate kinase, domain 2"/>
    <property type="match status" value="1"/>
</dbReference>
<evidence type="ECO:0000256" key="4">
    <source>
        <dbReference type="SAM" id="MobiDB-lite"/>
    </source>
</evidence>
<dbReference type="InterPro" id="IPR036129">
    <property type="entry name" value="Glycerate_kinase_sf"/>
</dbReference>
<sequence>MRILIAPSGFKESLSAGMVAEAIARGVRRVLPLARTETLPLVDGGEGSAAALAEARGGRLVPYRTTGPVGAPVDSHLALLPGGTAVVEMAATAGLRLVPRELRDPGLTTTYGVGELIAAALDHGVRRVLVGCGDSGTSDGGAGALTALGARLLDADGLPLPAGGAALARLDRIDVSGLDPRLAGVELLVACNPCNVLCGPQGVARVFGPQKGATPERVEELAAAMERWAEVLERDLGAAGLRTAPGSGASGGLGAGLAALGGRLLPRFEVLLDHVDLDAKIAAADLVITAEGAIDAQTPSGKIPAEVARRAKRYGKPVLALAGTIGAGASQVHEAGIDAFESIVPGPMRLAEAIDGGEEFLVAAAERALRMVMVGARLQRARGTSEIMRAAHPGITGNGPAPRTDRPAVPPSADEASAGRTSGGRPRTSGGKPRISGGVATMPRTAATMTRVYGVSPLAELIRGRVA</sequence>
<dbReference type="Gene3D" id="3.40.50.10350">
    <property type="entry name" value="Glycerate kinase, domain 1"/>
    <property type="match status" value="1"/>
</dbReference>
<comment type="caution">
    <text evidence="5">The sequence shown here is derived from an EMBL/GenBank/DDBJ whole genome shotgun (WGS) entry which is preliminary data.</text>
</comment>
<evidence type="ECO:0000256" key="3">
    <source>
        <dbReference type="ARBA" id="ARBA00022777"/>
    </source>
</evidence>
<organism evidence="5 6">
    <name type="scientific">Nonomuraea endophytica</name>
    <dbReference type="NCBI Taxonomy" id="714136"/>
    <lineage>
        <taxon>Bacteria</taxon>
        <taxon>Bacillati</taxon>
        <taxon>Actinomycetota</taxon>
        <taxon>Actinomycetes</taxon>
        <taxon>Streptosporangiales</taxon>
        <taxon>Streptosporangiaceae</taxon>
        <taxon>Nonomuraea</taxon>
    </lineage>
</organism>
<dbReference type="NCBIfam" id="TIGR00045">
    <property type="entry name" value="glycerate kinase"/>
    <property type="match status" value="1"/>
</dbReference>
<evidence type="ECO:0000313" key="5">
    <source>
        <dbReference type="EMBL" id="MBB5078430.1"/>
    </source>
</evidence>
<dbReference type="GO" id="GO:0008887">
    <property type="term" value="F:glycerate kinase activity"/>
    <property type="evidence" value="ECO:0007669"/>
    <property type="project" value="UniProtKB-EC"/>
</dbReference>
<dbReference type="PANTHER" id="PTHR21599:SF0">
    <property type="entry name" value="GLYCERATE KINASE"/>
    <property type="match status" value="1"/>
</dbReference>
<dbReference type="RefSeq" id="WP_246509270.1">
    <property type="nucleotide sequence ID" value="NZ_JACHIN010000005.1"/>
</dbReference>
<dbReference type="InterPro" id="IPR018193">
    <property type="entry name" value="Glyc_kinase_flavodox-like_fold"/>
</dbReference>
<feature type="region of interest" description="Disordered" evidence="4">
    <location>
        <begin position="390"/>
        <end position="443"/>
    </location>
</feature>
<evidence type="ECO:0000256" key="2">
    <source>
        <dbReference type="ARBA" id="ARBA00022679"/>
    </source>
</evidence>
<evidence type="ECO:0000313" key="6">
    <source>
        <dbReference type="Proteomes" id="UP000568380"/>
    </source>
</evidence>